<evidence type="ECO:0000259" key="2">
    <source>
        <dbReference type="Pfam" id="PF07715"/>
    </source>
</evidence>
<evidence type="ECO:0000313" key="4">
    <source>
        <dbReference type="Proteomes" id="UP000286501"/>
    </source>
</evidence>
<dbReference type="InterPro" id="IPR023997">
    <property type="entry name" value="TonB-dep_OMP_SusC/RagA_CS"/>
</dbReference>
<sequence length="942" mass="105173">MSNIISRYKAILPVSLFALSAQGVMAQDATEADTINVAFRKADARDVITPVSTVKVKNLLEKNYNTYSLDNMQALAAGYNGSLWNQGDALVLIDGVPRDANNVLPTEIEDITFLKGASAVVLYGSRAAKGAILITTKRGKIEPLKITARANYQMSVAKSYPTYLDGAQYMTLYNQALANDGLSAKYSAEDIYNTAAGTNPYRYPNQQFYNSDYLKKTKSRYDVTAEFEGGGKFAQFYTNVSYYREGDFLNFGEGKNNYTDRLNVRGNIDLQLADWASGWVNANATYYNQHGSNSEFWKAASTLRPNRVAPFIPLSYLDPKDANSLALINNSRNIITNPAGLPAGQYFLGATQEDQTNAFADMYAAGYNTWTSRQLQFDTGVKFDLASVLKGLSFKTMFAVDYSTSYTTSLNDSYATFGVNWTQFDGKQIIGSVTQYGEDKHTGTLNSSNSAERQTLAWTGQFDYVNSFGNHNVNATLLANGYQQTISGEYHKVSNANLGLLVSYNYAHKYYADLAANMVHSAKLPEGNRNAISPSATLGWRLSEENFLKDVNWLNDLRLTAGYTVLNQDLDIKEYFMYENIFTATGTWWGWSDANNSIQTSDSQRGGNDKLGFIKRKEFNVGLNGALFGNRLSFAVNYYNTVTDGLLAQPGYIYPSYMHTYWPVSTFVPYINYGKNRRTGVDFSLGYNDKVGDFEYGIQAFGQTNSSKNLKVAENVEYDYMRTEGKLIDALWGYECLGYYNSQEEIDNAEAKSSFGTVKPGDLKYKDQNGDGVIDSKDRVVIGRWSAKFTGGMNLTLKYKNFTLFAMLTGQFGGNAIKDDTYNWVYGERKYSDVVLGAWTESKYKNGESITYPRLTTQSGDNNFNASDYWMYSTDRIDLSRVQLTYDFNKSLFGDNSLVKGLQVYVNGSSLLTIAGERKQMERNVGSAPQTRSFTIGAKVEF</sequence>
<gene>
    <name evidence="3" type="ORF">DW250_13570</name>
</gene>
<dbReference type="AlphaFoldDB" id="A0A3R6DTF8"/>
<organism evidence="3 4">
    <name type="scientific">Segatella copri</name>
    <dbReference type="NCBI Taxonomy" id="165179"/>
    <lineage>
        <taxon>Bacteria</taxon>
        <taxon>Pseudomonadati</taxon>
        <taxon>Bacteroidota</taxon>
        <taxon>Bacteroidia</taxon>
        <taxon>Bacteroidales</taxon>
        <taxon>Prevotellaceae</taxon>
        <taxon>Segatella</taxon>
    </lineage>
</organism>
<dbReference type="Pfam" id="PF07715">
    <property type="entry name" value="Plug"/>
    <property type="match status" value="1"/>
</dbReference>
<feature type="chain" id="PRO_5043187984" evidence="1">
    <location>
        <begin position="27"/>
        <end position="942"/>
    </location>
</feature>
<reference evidence="3 4" key="1">
    <citation type="submission" date="2018-08" db="EMBL/GenBank/DDBJ databases">
        <title>A genome reference for cultivated species of the human gut microbiota.</title>
        <authorList>
            <person name="Zou Y."/>
            <person name="Xue W."/>
            <person name="Luo G."/>
        </authorList>
    </citation>
    <scope>NUCLEOTIDE SEQUENCE [LARGE SCALE GENOMIC DNA]</scope>
    <source>
        <strain evidence="3 4">AM22-1</strain>
    </source>
</reference>
<dbReference type="RefSeq" id="WP_118201568.1">
    <property type="nucleotide sequence ID" value="NZ_QRIE01000039.1"/>
</dbReference>
<feature type="signal peptide" evidence="1">
    <location>
        <begin position="1"/>
        <end position="26"/>
    </location>
</feature>
<proteinExistence type="predicted"/>
<dbReference type="SUPFAM" id="SSF56935">
    <property type="entry name" value="Porins"/>
    <property type="match status" value="1"/>
</dbReference>
<name>A0A3R6DTF8_9BACT</name>
<dbReference type="NCBIfam" id="TIGR04056">
    <property type="entry name" value="OMP_RagA_SusC"/>
    <property type="match status" value="1"/>
</dbReference>
<comment type="caution">
    <text evidence="3">The sequence shown here is derived from an EMBL/GenBank/DDBJ whole genome shotgun (WGS) entry which is preliminary data.</text>
</comment>
<dbReference type="EMBL" id="QRIN01000075">
    <property type="protein sequence ID" value="RHG63186.1"/>
    <property type="molecule type" value="Genomic_DNA"/>
</dbReference>
<dbReference type="Proteomes" id="UP000286501">
    <property type="component" value="Unassembled WGS sequence"/>
</dbReference>
<protein>
    <submittedName>
        <fullName evidence="3">SusC/RagA family TonB-linked outer membrane protein</fullName>
    </submittedName>
</protein>
<evidence type="ECO:0000313" key="3">
    <source>
        <dbReference type="EMBL" id="RHG63186.1"/>
    </source>
</evidence>
<dbReference type="InterPro" id="IPR012910">
    <property type="entry name" value="Plug_dom"/>
</dbReference>
<keyword evidence="1" id="KW-0732">Signal</keyword>
<feature type="domain" description="TonB-dependent receptor plug" evidence="2">
    <location>
        <begin position="81"/>
        <end position="131"/>
    </location>
</feature>
<evidence type="ECO:0000256" key="1">
    <source>
        <dbReference type="SAM" id="SignalP"/>
    </source>
</evidence>
<dbReference type="InterPro" id="IPR023996">
    <property type="entry name" value="TonB-dep_OMP_SusC/RagA"/>
</dbReference>
<dbReference type="Gene3D" id="2.170.130.10">
    <property type="entry name" value="TonB-dependent receptor, plug domain"/>
    <property type="match status" value="1"/>
</dbReference>
<accession>A0A3R6DTF8</accession>
<dbReference type="NCBIfam" id="TIGR04057">
    <property type="entry name" value="SusC_RagA_signa"/>
    <property type="match status" value="1"/>
</dbReference>
<dbReference type="InterPro" id="IPR037066">
    <property type="entry name" value="Plug_dom_sf"/>
</dbReference>